<dbReference type="PANTHER" id="PTHR38787">
    <property type="entry name" value="REGULATORY P DOMAIN-CONTAINING PROTEIN"/>
    <property type="match status" value="1"/>
</dbReference>
<dbReference type="InterPro" id="IPR011050">
    <property type="entry name" value="Pectin_lyase_fold/virulence"/>
</dbReference>
<dbReference type="Proteomes" id="UP000630805">
    <property type="component" value="Unassembled WGS sequence"/>
</dbReference>
<dbReference type="InterPro" id="IPR012334">
    <property type="entry name" value="Pectin_lyas_fold"/>
</dbReference>
<evidence type="ECO:0000313" key="3">
    <source>
        <dbReference type="Proteomes" id="UP000630805"/>
    </source>
</evidence>
<proteinExistence type="predicted"/>
<gene>
    <name evidence="2" type="ORF">HW561_17420</name>
</gene>
<dbReference type="RefSeq" id="WP_176866641.1">
    <property type="nucleotide sequence ID" value="NZ_JABXWT010000012.1"/>
</dbReference>
<organism evidence="2 3">
    <name type="scientific">Ruegeria haliotis</name>
    <dbReference type="NCBI Taxonomy" id="2747601"/>
    <lineage>
        <taxon>Bacteria</taxon>
        <taxon>Pseudomonadati</taxon>
        <taxon>Pseudomonadota</taxon>
        <taxon>Alphaproteobacteria</taxon>
        <taxon>Rhodobacterales</taxon>
        <taxon>Roseobacteraceae</taxon>
        <taxon>Ruegeria</taxon>
    </lineage>
</organism>
<dbReference type="InterPro" id="IPR027589">
    <property type="entry name" value="Choice_anch_B"/>
</dbReference>
<comment type="caution">
    <text evidence="2">The sequence shown here is derived from an EMBL/GenBank/DDBJ whole genome shotgun (WGS) entry which is preliminary data.</text>
</comment>
<keyword evidence="1" id="KW-0732">Signal</keyword>
<sequence>MPTAALHCVTLASLATALFPVVASSHGDGYPSLYVAEMGVDAGKCVDPATPCRTIAYALSKAEKGDEIRVAYGTFEFETERQEDALKLLGRVVRVRGGYDPDRGFERQVHDPRITFLTGPADDFRFRLAEAGFFLLPETAHGRMDPHAKVILAQADAPDGPVGYVSQGGADTGDCTNPSAPCQTIAYAVSRAGDGQEIRVSEGQFDLDLDTLADAQARQVVVTGSFARASGFAARLAAPNVAALATVVSGPPDLDRGELARNGIRLQQDRKFRSIAPALRSSEIKGPAKCIDGLADGHPCKGIDRVAQMPLGAFSSQPGDANDIWGFRDLNDNREYAIIGLQNGTAVVDVTDPENPAEIGTVPGLPTIWRDVKVYQTFDESEDRWKAYAYVTADDSGAQSHGIVVIDLTDLPNSISAAATLDLVDISHNVYISNVDYSTGAALEGLTPFVYILGSNFGDPSTIGAFFILDVSDPINPVVVQSPPTESSYTHDATTLNIDDDRATACAASPCEVLIDYSEDTVDIWDVTEKGNARKLGSATYSESEYIHSGWWTEDKNFVLIHDELDEADGGLNTTIRVLDIRDLEAPTIAATWTGPTRAIDHNGFTLGDEYLVSTYRRGLTVLDISDPVNLVAINPEELARFDTYIEASADDAEFNGAWGTYPFLPSGTILVSDIEGGLFMLKRQ</sequence>
<name>A0ABX2PTS6_9RHOB</name>
<reference evidence="2 3" key="1">
    <citation type="submission" date="2020-06" db="EMBL/GenBank/DDBJ databases">
        <authorList>
            <person name="Cao W.R."/>
        </authorList>
    </citation>
    <scope>NUCLEOTIDE SEQUENCE [LARGE SCALE GENOMIC DNA]</scope>
    <source>
        <strain evidence="2 3">B1Z28</strain>
    </source>
</reference>
<dbReference type="PANTHER" id="PTHR38787:SF3">
    <property type="entry name" value="REGULATORY P DOMAIN-CONTAINING PROTEIN"/>
    <property type="match status" value="1"/>
</dbReference>
<dbReference type="SUPFAM" id="SSF51126">
    <property type="entry name" value="Pectin lyase-like"/>
    <property type="match status" value="1"/>
</dbReference>
<evidence type="ECO:0000313" key="2">
    <source>
        <dbReference type="EMBL" id="NVO57578.1"/>
    </source>
</evidence>
<evidence type="ECO:0000256" key="1">
    <source>
        <dbReference type="SAM" id="SignalP"/>
    </source>
</evidence>
<protein>
    <submittedName>
        <fullName evidence="2">Choice-of-anchor B family protein</fullName>
    </submittedName>
</protein>
<dbReference type="Gene3D" id="2.160.20.10">
    <property type="entry name" value="Single-stranded right-handed beta-helix, Pectin lyase-like"/>
    <property type="match status" value="1"/>
</dbReference>
<feature type="signal peptide" evidence="1">
    <location>
        <begin position="1"/>
        <end position="23"/>
    </location>
</feature>
<dbReference type="NCBIfam" id="TIGR04312">
    <property type="entry name" value="choice_anch_B"/>
    <property type="match status" value="1"/>
</dbReference>
<keyword evidence="3" id="KW-1185">Reference proteome</keyword>
<feature type="chain" id="PRO_5047111935" evidence="1">
    <location>
        <begin position="24"/>
        <end position="685"/>
    </location>
</feature>
<accession>A0ABX2PTS6</accession>
<dbReference type="EMBL" id="JABXWT010000012">
    <property type="protein sequence ID" value="NVO57578.1"/>
    <property type="molecule type" value="Genomic_DNA"/>
</dbReference>